<proteinExistence type="predicted"/>
<keyword evidence="2" id="KW-1185">Reference proteome</keyword>
<evidence type="ECO:0000313" key="1">
    <source>
        <dbReference type="EMBL" id="WXG67405.1"/>
    </source>
</evidence>
<evidence type="ECO:0008006" key="3">
    <source>
        <dbReference type="Google" id="ProtNLM"/>
    </source>
</evidence>
<name>A0ABZ2PEE9_9NOCA</name>
<organism evidence="1 2">
    <name type="scientific">Rhodococcus sovatensis</name>
    <dbReference type="NCBI Taxonomy" id="1805840"/>
    <lineage>
        <taxon>Bacteria</taxon>
        <taxon>Bacillati</taxon>
        <taxon>Actinomycetota</taxon>
        <taxon>Actinomycetes</taxon>
        <taxon>Mycobacteriales</taxon>
        <taxon>Nocardiaceae</taxon>
        <taxon>Rhodococcus</taxon>
    </lineage>
</organism>
<dbReference type="EMBL" id="CP147846">
    <property type="protein sequence ID" value="WXG67405.1"/>
    <property type="molecule type" value="Genomic_DNA"/>
</dbReference>
<accession>A0ABZ2PEE9</accession>
<sequence length="173" mass="18456">MRASTALLGGIIVAFSVAVLGCSTDVQGNAIAAKPDSALSRSTPVKFDPCDLPADLLEDLDLPGVGATELSGTPGCLWANDSFAIGILLIEDTTFIENPYANPEVSDVEMLPYGDYTTYLYVLDDDMYATQTMTEAGAVSMYISEAGNASLADERQSLLERFDVIAPYFPPPR</sequence>
<protein>
    <recommendedName>
        <fullName evidence="3">DUF3558 domain-containing protein</fullName>
    </recommendedName>
</protein>
<dbReference type="PROSITE" id="PS51257">
    <property type="entry name" value="PROKAR_LIPOPROTEIN"/>
    <property type="match status" value="1"/>
</dbReference>
<reference evidence="1 2" key="1">
    <citation type="submission" date="2024-03" db="EMBL/GenBank/DDBJ databases">
        <title>Natural products discovery in diverse microorganisms through a two-stage MS feature dereplication strategy.</title>
        <authorList>
            <person name="Zhang R."/>
        </authorList>
    </citation>
    <scope>NUCLEOTIDE SEQUENCE [LARGE SCALE GENOMIC DNA]</scope>
    <source>
        <strain evidence="1 2">18930</strain>
    </source>
</reference>
<evidence type="ECO:0000313" key="2">
    <source>
        <dbReference type="Proteomes" id="UP001432000"/>
    </source>
</evidence>
<dbReference type="RefSeq" id="WP_338886932.1">
    <property type="nucleotide sequence ID" value="NZ_CP147846.1"/>
</dbReference>
<gene>
    <name evidence="1" type="ORF">WDS16_19435</name>
</gene>
<dbReference type="Proteomes" id="UP001432000">
    <property type="component" value="Chromosome"/>
</dbReference>